<dbReference type="PANTHER" id="PTHR30055">
    <property type="entry name" value="HTH-TYPE TRANSCRIPTIONAL REGULATOR RUTR"/>
    <property type="match status" value="1"/>
</dbReference>
<name>A0A9W6K544_9PSED</name>
<dbReference type="EMBL" id="BSFN01000002">
    <property type="protein sequence ID" value="GLK88154.1"/>
    <property type="molecule type" value="Genomic_DNA"/>
</dbReference>
<reference evidence="7" key="1">
    <citation type="journal article" date="2014" name="Int. J. Syst. Evol. Microbiol.">
        <title>Complete genome sequence of Corynebacterium casei LMG S-19264T (=DSM 44701T), isolated from a smear-ripened cheese.</title>
        <authorList>
            <consortium name="US DOE Joint Genome Institute (JGI-PGF)"/>
            <person name="Walter F."/>
            <person name="Albersmeier A."/>
            <person name="Kalinowski J."/>
            <person name="Ruckert C."/>
        </authorList>
    </citation>
    <scope>NUCLEOTIDE SEQUENCE</scope>
    <source>
        <strain evidence="7">VKM B-2935</strain>
    </source>
</reference>
<keyword evidence="2 4" id="KW-0238">DNA-binding</keyword>
<reference evidence="7" key="2">
    <citation type="submission" date="2023-01" db="EMBL/GenBank/DDBJ databases">
        <authorList>
            <person name="Sun Q."/>
            <person name="Evtushenko L."/>
        </authorList>
    </citation>
    <scope>NUCLEOTIDE SEQUENCE</scope>
    <source>
        <strain evidence="7">VKM B-2935</strain>
    </source>
</reference>
<evidence type="ECO:0000313" key="7">
    <source>
        <dbReference type="EMBL" id="GLK88154.1"/>
    </source>
</evidence>
<evidence type="ECO:0000256" key="5">
    <source>
        <dbReference type="SAM" id="MobiDB-lite"/>
    </source>
</evidence>
<keyword evidence="3" id="KW-0804">Transcription</keyword>
<dbReference type="PRINTS" id="PR00455">
    <property type="entry name" value="HTHTETR"/>
</dbReference>
<evidence type="ECO:0000313" key="8">
    <source>
        <dbReference type="Proteomes" id="UP001143328"/>
    </source>
</evidence>
<dbReference type="SUPFAM" id="SSF46689">
    <property type="entry name" value="Homeodomain-like"/>
    <property type="match status" value="1"/>
</dbReference>
<dbReference type="RefSeq" id="WP_271194374.1">
    <property type="nucleotide sequence ID" value="NZ_BSFN01000002.1"/>
</dbReference>
<dbReference type="InterPro" id="IPR050109">
    <property type="entry name" value="HTH-type_TetR-like_transc_reg"/>
</dbReference>
<accession>A0A9W6K544</accession>
<keyword evidence="8" id="KW-1185">Reference proteome</keyword>
<dbReference type="InterPro" id="IPR009057">
    <property type="entry name" value="Homeodomain-like_sf"/>
</dbReference>
<feature type="compositionally biased region" description="Low complexity" evidence="5">
    <location>
        <begin position="8"/>
        <end position="17"/>
    </location>
</feature>
<dbReference type="Pfam" id="PF00440">
    <property type="entry name" value="TetR_N"/>
    <property type="match status" value="1"/>
</dbReference>
<evidence type="ECO:0000256" key="4">
    <source>
        <dbReference type="PROSITE-ProRule" id="PRU00335"/>
    </source>
</evidence>
<dbReference type="Gene3D" id="1.10.357.10">
    <property type="entry name" value="Tetracycline Repressor, domain 2"/>
    <property type="match status" value="1"/>
</dbReference>
<dbReference type="PROSITE" id="PS50977">
    <property type="entry name" value="HTH_TETR_2"/>
    <property type="match status" value="1"/>
</dbReference>
<keyword evidence="1" id="KW-0805">Transcription regulation</keyword>
<proteinExistence type="predicted"/>
<comment type="caution">
    <text evidence="7">The sequence shown here is derived from an EMBL/GenBank/DDBJ whole genome shotgun (WGS) entry which is preliminary data.</text>
</comment>
<dbReference type="InterPro" id="IPR001647">
    <property type="entry name" value="HTH_TetR"/>
</dbReference>
<organism evidence="7 8">
    <name type="scientific">Pseudomonas turukhanskensis</name>
    <dbReference type="NCBI Taxonomy" id="1806536"/>
    <lineage>
        <taxon>Bacteria</taxon>
        <taxon>Pseudomonadati</taxon>
        <taxon>Pseudomonadota</taxon>
        <taxon>Gammaproteobacteria</taxon>
        <taxon>Pseudomonadales</taxon>
        <taxon>Pseudomonadaceae</taxon>
        <taxon>Pseudomonas</taxon>
    </lineage>
</organism>
<feature type="DNA-binding region" description="H-T-H motif" evidence="4">
    <location>
        <begin position="55"/>
        <end position="74"/>
    </location>
</feature>
<evidence type="ECO:0000256" key="2">
    <source>
        <dbReference type="ARBA" id="ARBA00023125"/>
    </source>
</evidence>
<dbReference type="AlphaFoldDB" id="A0A9W6K544"/>
<dbReference type="GO" id="GO:0000976">
    <property type="term" value="F:transcription cis-regulatory region binding"/>
    <property type="evidence" value="ECO:0007669"/>
    <property type="project" value="TreeGrafter"/>
</dbReference>
<feature type="region of interest" description="Disordered" evidence="5">
    <location>
        <begin position="1"/>
        <end position="25"/>
    </location>
</feature>
<sequence length="230" mass="26126">MKRGFGNASTPSASPAKPRSKPLKRPSQARAIFTVEAIYEAFVRIWLREGWTSLTTRAVALEAGVAIGTLYDYFPSKEAMLSGYVRYGIECLLARLDREVVQPTDLSWQARVERLLEVCCNPPEPDRSMFGYELIQLEYKIAERKHQARAYEELASKWREVFAACHDLPHQPAAQIIDAWLTSVWGGRRYYLTAQLSAEQQRVWLAEMKGMLVQRVGQASNCDPAKSIQN</sequence>
<dbReference type="GO" id="GO:0003700">
    <property type="term" value="F:DNA-binding transcription factor activity"/>
    <property type="evidence" value="ECO:0007669"/>
    <property type="project" value="TreeGrafter"/>
</dbReference>
<dbReference type="PANTHER" id="PTHR30055:SF234">
    <property type="entry name" value="HTH-TYPE TRANSCRIPTIONAL REGULATOR BETI"/>
    <property type="match status" value="1"/>
</dbReference>
<evidence type="ECO:0000256" key="3">
    <source>
        <dbReference type="ARBA" id="ARBA00023163"/>
    </source>
</evidence>
<protein>
    <recommendedName>
        <fullName evidence="6">HTH tetR-type domain-containing protein</fullName>
    </recommendedName>
</protein>
<evidence type="ECO:0000259" key="6">
    <source>
        <dbReference type="PROSITE" id="PS50977"/>
    </source>
</evidence>
<evidence type="ECO:0000256" key="1">
    <source>
        <dbReference type="ARBA" id="ARBA00023015"/>
    </source>
</evidence>
<feature type="domain" description="HTH tetR-type" evidence="6">
    <location>
        <begin position="32"/>
        <end position="92"/>
    </location>
</feature>
<gene>
    <name evidence="7" type="ORF">GCM10017655_12160</name>
</gene>
<dbReference type="Proteomes" id="UP001143328">
    <property type="component" value="Unassembled WGS sequence"/>
</dbReference>